<protein>
    <submittedName>
        <fullName evidence="1">Uncharacterized protein</fullName>
    </submittedName>
</protein>
<name>A0A1V6LX39_9BACT</name>
<dbReference type="Proteomes" id="UP000242219">
    <property type="component" value="Unassembled WGS sequence"/>
</dbReference>
<dbReference type="AlphaFoldDB" id="A0A1V6LX39"/>
<keyword evidence="2" id="KW-1185">Reference proteome</keyword>
<dbReference type="EMBL" id="MJUW02000119">
    <property type="protein sequence ID" value="OQD44697.1"/>
    <property type="molecule type" value="Genomic_DNA"/>
</dbReference>
<evidence type="ECO:0000313" key="2">
    <source>
        <dbReference type="Proteomes" id="UP000242219"/>
    </source>
</evidence>
<comment type="caution">
    <text evidence="1">The sequence shown here is derived from an EMBL/GenBank/DDBJ whole genome shotgun (WGS) entry which is preliminary data.</text>
</comment>
<proteinExistence type="predicted"/>
<accession>A0A1V6LX39</accession>
<reference evidence="1 2" key="1">
    <citation type="journal article" date="2016" name="Genome Announc.">
        <title>Draft Genome Sequence of the Anaerobic Ammonium-Oxidizing Bacterium 'Candidatus Brocadia sp. 40'.</title>
        <authorList>
            <person name="Ali M."/>
            <person name="Haroon M.F."/>
            <person name="Narita Y."/>
            <person name="Zhang L."/>
            <person name="Rangel Shaw D."/>
            <person name="Okabe S."/>
            <person name="Saikaly P.E."/>
        </authorList>
    </citation>
    <scope>NUCLEOTIDE SEQUENCE [LARGE SCALE GENOMIC DNA]</scope>
    <source>
        <strain evidence="1 2">40</strain>
    </source>
</reference>
<gene>
    <name evidence="1" type="ORF">BIY37_12375</name>
</gene>
<sequence length="70" mass="8328">MLQTVQVNDYEKGGTIRADKNGEVSFQYTRPVTRTYRQRKNQRTQYYERIYIFAGKLITKLAKPTPCHQK</sequence>
<organism evidence="1 2">
    <name type="scientific">Candidatus Brocadia sapporoensis</name>
    <dbReference type="NCBI Taxonomy" id="392547"/>
    <lineage>
        <taxon>Bacteria</taxon>
        <taxon>Pseudomonadati</taxon>
        <taxon>Planctomycetota</taxon>
        <taxon>Candidatus Brocadiia</taxon>
        <taxon>Candidatus Brocadiales</taxon>
        <taxon>Candidatus Brocadiaceae</taxon>
        <taxon>Candidatus Brocadia</taxon>
    </lineage>
</organism>
<evidence type="ECO:0000313" key="1">
    <source>
        <dbReference type="EMBL" id="OQD44697.1"/>
    </source>
</evidence>